<dbReference type="HOGENOM" id="CLU_1482018_0_0_1"/>
<dbReference type="STRING" id="599839.J4HZT9"/>
<protein>
    <submittedName>
        <fullName evidence="1">Uncharacterized protein</fullName>
    </submittedName>
</protein>
<accession>J4HZT9</accession>
<dbReference type="AlphaFoldDB" id="J4HZT9"/>
<evidence type="ECO:0000313" key="2">
    <source>
        <dbReference type="Proteomes" id="UP000006352"/>
    </source>
</evidence>
<name>J4HZT9_9APHY</name>
<dbReference type="InParanoid" id="J4HZT9"/>
<dbReference type="GeneID" id="24099618"/>
<gene>
    <name evidence="1" type="ORF">FIBRA_06893</name>
</gene>
<reference evidence="1 2" key="1">
    <citation type="journal article" date="2012" name="Appl. Environ. Microbiol.">
        <title>Short-read sequencing for genomic analysis of the brown rot fungus Fibroporia radiculosa.</title>
        <authorList>
            <person name="Tang J.D."/>
            <person name="Perkins A.D."/>
            <person name="Sonstegard T.S."/>
            <person name="Schroeder S.G."/>
            <person name="Burgess S.C."/>
            <person name="Diehl S.V."/>
        </authorList>
    </citation>
    <scope>NUCLEOTIDE SEQUENCE [LARGE SCALE GENOMIC DNA]</scope>
    <source>
        <strain evidence="1 2">TFFH 294</strain>
    </source>
</reference>
<dbReference type="EMBL" id="HE797164">
    <property type="protein sequence ID" value="CCM04707.1"/>
    <property type="molecule type" value="Genomic_DNA"/>
</dbReference>
<dbReference type="Proteomes" id="UP000006352">
    <property type="component" value="Unassembled WGS sequence"/>
</dbReference>
<proteinExistence type="predicted"/>
<sequence>MEVIVQRCDEWGIFAWAGPPSTHGRTNAIARGPQCYPDIDLSRFPAEGAARPHGDASFTLSRRGLQLRLMVAVGDLRNVGGVGSEHVFTVKPNHVKGNTFTSVRIQATLDEPERYEWAVGIVNYLAVEELEVGKLEGRKDYLCFLLSRTSGGSWRKVATENILLVHTLFCWESREPLSRLWL</sequence>
<organism evidence="1 2">
    <name type="scientific">Fibroporia radiculosa</name>
    <dbReference type="NCBI Taxonomy" id="599839"/>
    <lineage>
        <taxon>Eukaryota</taxon>
        <taxon>Fungi</taxon>
        <taxon>Dikarya</taxon>
        <taxon>Basidiomycota</taxon>
        <taxon>Agaricomycotina</taxon>
        <taxon>Agaricomycetes</taxon>
        <taxon>Polyporales</taxon>
        <taxon>Fibroporiaceae</taxon>
        <taxon>Fibroporia</taxon>
    </lineage>
</organism>
<evidence type="ECO:0000313" key="1">
    <source>
        <dbReference type="EMBL" id="CCM04707.1"/>
    </source>
</evidence>
<keyword evidence="2" id="KW-1185">Reference proteome</keyword>
<dbReference type="RefSeq" id="XP_012183990.1">
    <property type="nucleotide sequence ID" value="XM_012328600.1"/>
</dbReference>